<dbReference type="InterPro" id="IPR036061">
    <property type="entry name" value="CheW-like_dom_sf"/>
</dbReference>
<dbReference type="PANTHER" id="PTHR22617">
    <property type="entry name" value="CHEMOTAXIS SENSOR HISTIDINE KINASE-RELATED"/>
    <property type="match status" value="1"/>
</dbReference>
<feature type="region of interest" description="Disordered" evidence="1">
    <location>
        <begin position="159"/>
        <end position="180"/>
    </location>
</feature>
<evidence type="ECO:0000313" key="3">
    <source>
        <dbReference type="EMBL" id="UUX92607.1"/>
    </source>
</evidence>
<dbReference type="InterPro" id="IPR039315">
    <property type="entry name" value="CheW"/>
</dbReference>
<dbReference type="Pfam" id="PF01584">
    <property type="entry name" value="CheW"/>
    <property type="match status" value="2"/>
</dbReference>
<feature type="compositionally biased region" description="Gly residues" evidence="1">
    <location>
        <begin position="161"/>
        <end position="171"/>
    </location>
</feature>
<organism evidence="3 4">
    <name type="scientific">Methanoplanus endosymbiosus</name>
    <dbReference type="NCBI Taxonomy" id="33865"/>
    <lineage>
        <taxon>Archaea</taxon>
        <taxon>Methanobacteriati</taxon>
        <taxon>Methanobacteriota</taxon>
        <taxon>Stenosarchaea group</taxon>
        <taxon>Methanomicrobia</taxon>
        <taxon>Methanomicrobiales</taxon>
        <taxon>Methanomicrobiaceae</taxon>
        <taxon>Methanoplanus</taxon>
    </lineage>
</organism>
<evidence type="ECO:0000259" key="2">
    <source>
        <dbReference type="PROSITE" id="PS50851"/>
    </source>
</evidence>
<sequence>MQYPENPKIKSGSLLLFYAGDIHCAVPVTDVDNVIRMVEITDEDDPSAIDGGIAGSFSFHGKNVKVYSPAVFFGGGMPKPELTDKLIVTNPDVGNCALWVKSIDRVCSTDEFFGISGDEDKHSAASEEKSEADGGSEIPVKKLISGFLGLEIYAAVSGTEPGEGSGTGMSGKSGRISGREPLSRSEETILLITDIKEFISQGLKGSFGHISGYIHKWSESKRSEMSGDLTELPAAKNITSETEQGIKTPDFLLYSGYEFPDSLKAAEILRERKEQIEMPEGEAEESEKIEILRFRLMYAEYAVEMKYIREVLINERITPIPGIPDFIMGIFALRGEIISLVNLRVLFRLPKAGITDLNRVIILSNGELTFGILADYITDIGSIPEKRLKVPDEKNSPIDIKYIKGITDDSLIVLDAKVLLSDPCMIIDEV</sequence>
<protein>
    <submittedName>
        <fullName evidence="3">Chemotaxis protein CheW</fullName>
    </submittedName>
</protein>
<reference evidence="3" key="1">
    <citation type="submission" date="2022-04" db="EMBL/GenBank/DDBJ databases">
        <title>Complete genome of Methanoplanus endosymbiosus DSM 3599.</title>
        <authorList>
            <person name="Chen S.-C."/>
            <person name="You Y.-T."/>
            <person name="Zhou Y.-Z."/>
            <person name="Lai M.-C."/>
        </authorList>
    </citation>
    <scope>NUCLEOTIDE SEQUENCE</scope>
    <source>
        <strain evidence="3">DSM 3599</strain>
    </source>
</reference>
<keyword evidence="4" id="KW-1185">Reference proteome</keyword>
<evidence type="ECO:0000313" key="4">
    <source>
        <dbReference type="Proteomes" id="UP001060368"/>
    </source>
</evidence>
<dbReference type="EMBL" id="CP096115">
    <property type="protein sequence ID" value="UUX92607.1"/>
    <property type="molecule type" value="Genomic_DNA"/>
</dbReference>
<dbReference type="InterPro" id="IPR002545">
    <property type="entry name" value="CheW-lke_dom"/>
</dbReference>
<dbReference type="Proteomes" id="UP001060368">
    <property type="component" value="Chromosome"/>
</dbReference>
<dbReference type="SUPFAM" id="SSF50341">
    <property type="entry name" value="CheW-like"/>
    <property type="match status" value="2"/>
</dbReference>
<dbReference type="KEGG" id="mend:L6E24_00325"/>
<dbReference type="SMART" id="SM00260">
    <property type="entry name" value="CheW"/>
    <property type="match status" value="1"/>
</dbReference>
<name>A0A9E7THC5_9EURY</name>
<gene>
    <name evidence="3" type="ORF">L6E24_00325</name>
</gene>
<dbReference type="GO" id="GO:0006935">
    <property type="term" value="P:chemotaxis"/>
    <property type="evidence" value="ECO:0007669"/>
    <property type="project" value="InterPro"/>
</dbReference>
<dbReference type="PROSITE" id="PS50851">
    <property type="entry name" value="CHEW"/>
    <property type="match status" value="1"/>
</dbReference>
<dbReference type="PANTHER" id="PTHR22617:SF23">
    <property type="entry name" value="CHEMOTAXIS PROTEIN CHEW"/>
    <property type="match status" value="1"/>
</dbReference>
<dbReference type="GO" id="GO:0007165">
    <property type="term" value="P:signal transduction"/>
    <property type="evidence" value="ECO:0007669"/>
    <property type="project" value="InterPro"/>
</dbReference>
<dbReference type="Gene3D" id="2.40.50.180">
    <property type="entry name" value="CheA-289, Domain 4"/>
    <property type="match status" value="1"/>
</dbReference>
<evidence type="ECO:0000256" key="1">
    <source>
        <dbReference type="SAM" id="MobiDB-lite"/>
    </source>
</evidence>
<dbReference type="Gene3D" id="2.30.30.40">
    <property type="entry name" value="SH3 Domains"/>
    <property type="match status" value="1"/>
</dbReference>
<dbReference type="GO" id="GO:0005829">
    <property type="term" value="C:cytosol"/>
    <property type="evidence" value="ECO:0007669"/>
    <property type="project" value="TreeGrafter"/>
</dbReference>
<proteinExistence type="predicted"/>
<dbReference type="RefSeq" id="WP_257742753.1">
    <property type="nucleotide sequence ID" value="NZ_CP096115.1"/>
</dbReference>
<dbReference type="GeneID" id="74306093"/>
<accession>A0A9E7THC5</accession>
<dbReference type="AlphaFoldDB" id="A0A9E7THC5"/>
<feature type="domain" description="CheW-like" evidence="2">
    <location>
        <begin position="288"/>
        <end position="430"/>
    </location>
</feature>